<reference evidence="1 2" key="1">
    <citation type="journal article" date="2023" name="Nucleic Acids Res.">
        <title>The hologenome of Daphnia magna reveals possible DNA methylation and microbiome-mediated evolution of the host genome.</title>
        <authorList>
            <person name="Chaturvedi A."/>
            <person name="Li X."/>
            <person name="Dhandapani V."/>
            <person name="Marshall H."/>
            <person name="Kissane S."/>
            <person name="Cuenca-Cambronero M."/>
            <person name="Asole G."/>
            <person name="Calvet F."/>
            <person name="Ruiz-Romero M."/>
            <person name="Marangio P."/>
            <person name="Guigo R."/>
            <person name="Rago D."/>
            <person name="Mirbahai L."/>
            <person name="Eastwood N."/>
            <person name="Colbourne J.K."/>
            <person name="Zhou J."/>
            <person name="Mallon E."/>
            <person name="Orsini L."/>
        </authorList>
    </citation>
    <scope>NUCLEOTIDE SEQUENCE [LARGE SCALE GENOMIC DNA]</scope>
    <source>
        <strain evidence="1">LRV0_1</strain>
    </source>
</reference>
<proteinExistence type="predicted"/>
<evidence type="ECO:0000313" key="1">
    <source>
        <dbReference type="EMBL" id="KAK4014555.1"/>
    </source>
</evidence>
<dbReference type="Proteomes" id="UP001234178">
    <property type="component" value="Unassembled WGS sequence"/>
</dbReference>
<dbReference type="EMBL" id="JAOYFB010000004">
    <property type="protein sequence ID" value="KAK4014555.1"/>
    <property type="molecule type" value="Genomic_DNA"/>
</dbReference>
<keyword evidence="2" id="KW-1185">Reference proteome</keyword>
<sequence>MTKTRPKPYGLTPSGRQEPSFRRFLSGLWNRSQSLLRSLWDTLFHSFCKTNRKLLPRQTPKASKPWVIDDILSGHNCVVNWYHFYKAKLI</sequence>
<protein>
    <submittedName>
        <fullName evidence="1">Uncharacterized protein</fullName>
    </submittedName>
</protein>
<comment type="caution">
    <text evidence="1">The sequence shown here is derived from an EMBL/GenBank/DDBJ whole genome shotgun (WGS) entry which is preliminary data.</text>
</comment>
<evidence type="ECO:0000313" key="2">
    <source>
        <dbReference type="Proteomes" id="UP001234178"/>
    </source>
</evidence>
<name>A0ABQ9ZNN2_9CRUS</name>
<gene>
    <name evidence="1" type="ORF">OUZ56_027077</name>
</gene>
<organism evidence="1 2">
    <name type="scientific">Daphnia magna</name>
    <dbReference type="NCBI Taxonomy" id="35525"/>
    <lineage>
        <taxon>Eukaryota</taxon>
        <taxon>Metazoa</taxon>
        <taxon>Ecdysozoa</taxon>
        <taxon>Arthropoda</taxon>
        <taxon>Crustacea</taxon>
        <taxon>Branchiopoda</taxon>
        <taxon>Diplostraca</taxon>
        <taxon>Cladocera</taxon>
        <taxon>Anomopoda</taxon>
        <taxon>Daphniidae</taxon>
        <taxon>Daphnia</taxon>
    </lineage>
</organism>
<accession>A0ABQ9ZNN2</accession>